<organism evidence="1 2">
    <name type="scientific">Candidatus Afipia apatlaquensis</name>
    <dbReference type="NCBI Taxonomy" id="2712852"/>
    <lineage>
        <taxon>Bacteria</taxon>
        <taxon>Pseudomonadati</taxon>
        <taxon>Pseudomonadota</taxon>
        <taxon>Alphaproteobacteria</taxon>
        <taxon>Hyphomicrobiales</taxon>
        <taxon>Nitrobacteraceae</taxon>
        <taxon>Afipia</taxon>
    </lineage>
</organism>
<name>A0A7C9VTS5_9BRAD</name>
<dbReference type="AlphaFoldDB" id="A0A7C9VTS5"/>
<evidence type="ECO:0000313" key="1">
    <source>
        <dbReference type="EMBL" id="NGX99734.1"/>
    </source>
</evidence>
<protein>
    <submittedName>
        <fullName evidence="1">Uncharacterized protein</fullName>
    </submittedName>
</protein>
<evidence type="ECO:0000313" key="2">
    <source>
        <dbReference type="Proteomes" id="UP000480266"/>
    </source>
</evidence>
<keyword evidence="2" id="KW-1185">Reference proteome</keyword>
<dbReference type="Proteomes" id="UP000480266">
    <property type="component" value="Unassembled WGS sequence"/>
</dbReference>
<accession>A0A7C9VTS5</accession>
<gene>
    <name evidence="1" type="ORF">G4V63_32495</name>
</gene>
<proteinExistence type="predicted"/>
<comment type="caution">
    <text evidence="1">The sequence shown here is derived from an EMBL/GenBank/DDBJ whole genome shotgun (WGS) entry which is preliminary data.</text>
</comment>
<dbReference type="EMBL" id="JAAMRR010001668">
    <property type="protein sequence ID" value="NGX99734.1"/>
    <property type="molecule type" value="Genomic_DNA"/>
</dbReference>
<reference evidence="1" key="1">
    <citation type="submission" date="2020-02" db="EMBL/GenBank/DDBJ databases">
        <title>Draft genome sequence of Candidatus Afipia apatlaquensis IBT-C3, a potential strain for decolorization of textile dyes.</title>
        <authorList>
            <person name="Sanchez-Reyes A."/>
            <person name="Breton-Deval L."/>
            <person name="Mangelson H."/>
            <person name="Sanchez-Flores A."/>
        </authorList>
    </citation>
    <scope>NUCLEOTIDE SEQUENCE [LARGE SCALE GENOMIC DNA]</scope>
    <source>
        <strain evidence="1">IBT-C3</strain>
    </source>
</reference>
<sequence length="169" mass="18965">MKVQWQVSGTKQGSPPTNAEFDRLANALLFWLGGRPYREIELELGTDSAKLECCWRARDLVLKLANRRLYLILSAIGGTASQLYISRGVSPPQPSVLETLAVAIRKGFDTPQKVAYDQVSKIKRPRIGVHINFAQDVPKPPELEGQSYEIVRDRVETRLMFAAITNVIE</sequence>